<evidence type="ECO:0000313" key="6">
    <source>
        <dbReference type="EMBL" id="GGO66720.1"/>
    </source>
</evidence>
<dbReference type="InterPro" id="IPR003594">
    <property type="entry name" value="HATPase_dom"/>
</dbReference>
<dbReference type="CDD" id="cd00082">
    <property type="entry name" value="HisKA"/>
    <property type="match status" value="1"/>
</dbReference>
<reference evidence="6" key="1">
    <citation type="journal article" date="2014" name="Int. J. Syst. Evol. Microbiol.">
        <title>Complete genome sequence of Corynebacterium casei LMG S-19264T (=DSM 44701T), isolated from a smear-ripened cheese.</title>
        <authorList>
            <consortium name="US DOE Joint Genome Institute (JGI-PGF)"/>
            <person name="Walter F."/>
            <person name="Albersmeier A."/>
            <person name="Kalinowski J."/>
            <person name="Ruckert C."/>
        </authorList>
    </citation>
    <scope>NUCLEOTIDE SEQUENCE</scope>
    <source>
        <strain evidence="6">CGMCC 1.7086</strain>
    </source>
</reference>
<dbReference type="InterPro" id="IPR036890">
    <property type="entry name" value="HATPase_C_sf"/>
</dbReference>
<dbReference type="Pfam" id="PF02518">
    <property type="entry name" value="HATPase_c"/>
    <property type="match status" value="1"/>
</dbReference>
<evidence type="ECO:0000256" key="2">
    <source>
        <dbReference type="ARBA" id="ARBA00012438"/>
    </source>
</evidence>
<keyword evidence="3" id="KW-0597">Phosphoprotein</keyword>
<dbReference type="PROSITE" id="PS50109">
    <property type="entry name" value="HIS_KIN"/>
    <property type="match status" value="1"/>
</dbReference>
<sequence length="419" mass="46895">MKTREVRLLALLISMQLAVLGLLVALAWQWEWSLLAILTLVFLLLYPMGWITFKFWQQLSLPWMQLSSYAQSLYNGEDTVTPRLLSRSALAEQLRIDIDKLAAGQLTHQHQQQSLTLLIEMLFSNWLQPVCVFSDEGRLLYANPASTALPGIPRLIGSSYEDLGFAMTSRGLSHPLLHKGWQTQSIRYELLGKQYWLFTAFDISLSLQQAELAIQTNMVRVLSHELRNSLTPMSSMADTLLSSTDWQEEQVRKVLSRIQQRADALLDFVHRFASVSQMPVPTPAWFSLSSLLEQCQGLLQADDDLTIMGDDRCFGDAQLLGQALINLVKNALEAAPSGERKVTIRLFSQNNFQHLLVDDNGPGFANLDNALTPLYTTKAGGSGIGLALVNVIISKHGGRLRITNQSPRGARVELIWPLP</sequence>
<dbReference type="RefSeq" id="WP_188691506.1">
    <property type="nucleotide sequence ID" value="NZ_BMLS01000001.1"/>
</dbReference>
<dbReference type="Pfam" id="PF00512">
    <property type="entry name" value="HisKA"/>
    <property type="match status" value="1"/>
</dbReference>
<keyword evidence="4" id="KW-0472">Membrane</keyword>
<dbReference type="Gene3D" id="3.30.565.10">
    <property type="entry name" value="Histidine kinase-like ATPase, C-terminal domain"/>
    <property type="match status" value="1"/>
</dbReference>
<dbReference type="SUPFAM" id="SSF55874">
    <property type="entry name" value="ATPase domain of HSP90 chaperone/DNA topoisomerase II/histidine kinase"/>
    <property type="match status" value="1"/>
</dbReference>
<accession>A0A917YUM4</accession>
<evidence type="ECO:0000256" key="1">
    <source>
        <dbReference type="ARBA" id="ARBA00000085"/>
    </source>
</evidence>
<dbReference type="InterPro" id="IPR036097">
    <property type="entry name" value="HisK_dim/P_sf"/>
</dbReference>
<dbReference type="SMART" id="SM00387">
    <property type="entry name" value="HATPase_c"/>
    <property type="match status" value="1"/>
</dbReference>
<name>A0A917YUM4_9ALTE</name>
<dbReference type="GO" id="GO:0000155">
    <property type="term" value="F:phosphorelay sensor kinase activity"/>
    <property type="evidence" value="ECO:0007669"/>
    <property type="project" value="InterPro"/>
</dbReference>
<proteinExistence type="predicted"/>
<dbReference type="SUPFAM" id="SSF47384">
    <property type="entry name" value="Homodimeric domain of signal transducing histidine kinase"/>
    <property type="match status" value="1"/>
</dbReference>
<dbReference type="Gene3D" id="1.10.287.130">
    <property type="match status" value="1"/>
</dbReference>
<dbReference type="Proteomes" id="UP000606935">
    <property type="component" value="Unassembled WGS sequence"/>
</dbReference>
<reference evidence="6" key="2">
    <citation type="submission" date="2020-09" db="EMBL/GenBank/DDBJ databases">
        <authorList>
            <person name="Sun Q."/>
            <person name="Zhou Y."/>
        </authorList>
    </citation>
    <scope>NUCLEOTIDE SEQUENCE</scope>
    <source>
        <strain evidence="6">CGMCC 1.7086</strain>
    </source>
</reference>
<organism evidence="6 7">
    <name type="scientific">Bowmanella pacifica</name>
    <dbReference type="NCBI Taxonomy" id="502051"/>
    <lineage>
        <taxon>Bacteria</taxon>
        <taxon>Pseudomonadati</taxon>
        <taxon>Pseudomonadota</taxon>
        <taxon>Gammaproteobacteria</taxon>
        <taxon>Alteromonadales</taxon>
        <taxon>Alteromonadaceae</taxon>
        <taxon>Bowmanella</taxon>
    </lineage>
</organism>
<dbReference type="InterPro" id="IPR004358">
    <property type="entry name" value="Sig_transdc_His_kin-like_C"/>
</dbReference>
<dbReference type="InterPro" id="IPR003661">
    <property type="entry name" value="HisK_dim/P_dom"/>
</dbReference>
<dbReference type="InterPro" id="IPR005467">
    <property type="entry name" value="His_kinase_dom"/>
</dbReference>
<keyword evidence="4" id="KW-0812">Transmembrane</keyword>
<dbReference type="SMART" id="SM00388">
    <property type="entry name" value="HisKA"/>
    <property type="match status" value="1"/>
</dbReference>
<comment type="catalytic activity">
    <reaction evidence="1">
        <text>ATP + protein L-histidine = ADP + protein N-phospho-L-histidine.</text>
        <dbReference type="EC" id="2.7.13.3"/>
    </reaction>
</comment>
<feature type="transmembrane region" description="Helical" evidence="4">
    <location>
        <begin position="7"/>
        <end position="28"/>
    </location>
</feature>
<evidence type="ECO:0000256" key="3">
    <source>
        <dbReference type="ARBA" id="ARBA00022553"/>
    </source>
</evidence>
<evidence type="ECO:0000259" key="5">
    <source>
        <dbReference type="PROSITE" id="PS50109"/>
    </source>
</evidence>
<dbReference type="PANTHER" id="PTHR43065">
    <property type="entry name" value="SENSOR HISTIDINE KINASE"/>
    <property type="match status" value="1"/>
</dbReference>
<feature type="transmembrane region" description="Helical" evidence="4">
    <location>
        <begin position="34"/>
        <end position="56"/>
    </location>
</feature>
<feature type="domain" description="Histidine kinase" evidence="5">
    <location>
        <begin position="221"/>
        <end position="419"/>
    </location>
</feature>
<comment type="caution">
    <text evidence="6">The sequence shown here is derived from an EMBL/GenBank/DDBJ whole genome shotgun (WGS) entry which is preliminary data.</text>
</comment>
<keyword evidence="4" id="KW-1133">Transmembrane helix</keyword>
<dbReference type="AlphaFoldDB" id="A0A917YUM4"/>
<keyword evidence="7" id="KW-1185">Reference proteome</keyword>
<dbReference type="EMBL" id="BMLS01000001">
    <property type="protein sequence ID" value="GGO66720.1"/>
    <property type="molecule type" value="Genomic_DNA"/>
</dbReference>
<gene>
    <name evidence="6" type="ORF">GCM10010982_11580</name>
</gene>
<keyword evidence="6" id="KW-0808">Transferase</keyword>
<dbReference type="PANTHER" id="PTHR43065:SF51">
    <property type="entry name" value="HISTIDINE KINASE"/>
    <property type="match status" value="1"/>
</dbReference>
<keyword evidence="6" id="KW-0418">Kinase</keyword>
<dbReference type="EC" id="2.7.13.3" evidence="2"/>
<dbReference type="PRINTS" id="PR00344">
    <property type="entry name" value="BCTRLSENSOR"/>
</dbReference>
<evidence type="ECO:0000256" key="4">
    <source>
        <dbReference type="SAM" id="Phobius"/>
    </source>
</evidence>
<protein>
    <recommendedName>
        <fullName evidence="2">histidine kinase</fullName>
        <ecNumber evidence="2">2.7.13.3</ecNumber>
    </recommendedName>
</protein>
<evidence type="ECO:0000313" key="7">
    <source>
        <dbReference type="Proteomes" id="UP000606935"/>
    </source>
</evidence>